<evidence type="ECO:0000256" key="3">
    <source>
        <dbReference type="ARBA" id="ARBA00022763"/>
    </source>
</evidence>
<dbReference type="Gene3D" id="3.90.1680.10">
    <property type="entry name" value="SOS response associated peptidase-like"/>
    <property type="match status" value="1"/>
</dbReference>
<keyword evidence="7" id="KW-0456">Lyase</keyword>
<dbReference type="Pfam" id="PF02586">
    <property type="entry name" value="SRAP"/>
    <property type="match status" value="1"/>
</dbReference>
<dbReference type="InterPro" id="IPR003738">
    <property type="entry name" value="SRAP"/>
</dbReference>
<dbReference type="RefSeq" id="WP_130532707.1">
    <property type="nucleotide sequence ID" value="NZ_SHME01000009.1"/>
</dbReference>
<comment type="caution">
    <text evidence="9">The sequence shown here is derived from an EMBL/GenBank/DDBJ whole genome shotgun (WGS) entry which is preliminary data.</text>
</comment>
<dbReference type="PANTHER" id="PTHR13604">
    <property type="entry name" value="DC12-RELATED"/>
    <property type="match status" value="1"/>
</dbReference>
<dbReference type="EC" id="3.4.-.-" evidence="8"/>
<evidence type="ECO:0000256" key="7">
    <source>
        <dbReference type="ARBA" id="ARBA00023239"/>
    </source>
</evidence>
<keyword evidence="5" id="KW-0190">Covalent protein-DNA linkage</keyword>
<organism evidence="9 10">
    <name type="scientific">Pseudoxanthomonas winnipegensis</name>
    <dbReference type="NCBI Taxonomy" id="2480810"/>
    <lineage>
        <taxon>Bacteria</taxon>
        <taxon>Pseudomonadati</taxon>
        <taxon>Pseudomonadota</taxon>
        <taxon>Gammaproteobacteria</taxon>
        <taxon>Lysobacterales</taxon>
        <taxon>Lysobacteraceae</taxon>
        <taxon>Pseudoxanthomonas</taxon>
    </lineage>
</organism>
<proteinExistence type="inferred from homology"/>
<dbReference type="EMBL" id="SHME01000009">
    <property type="protein sequence ID" value="TAA16242.1"/>
    <property type="molecule type" value="Genomic_DNA"/>
</dbReference>
<protein>
    <recommendedName>
        <fullName evidence="8">Abasic site processing protein</fullName>
        <ecNumber evidence="8">3.4.-.-</ecNumber>
    </recommendedName>
</protein>
<sequence length="226" mass="24744">MCGRYVVNFNWAQIALALADMPLALPDADPTPQFNLAPTQRGWVLATDGAEGVKAGQMVWGLVPPWSKDGKPGFSTINARAETAATSRVFRGPFAKRRCLVPASGYYEWQKLDPGNDKSEKRPHFIYLPEQPVMLFAGLWERWGQGEDAKLTYTILTQEAAGPVAALHNRNPVVIPPALARDWIHGAPDDAAGILSALGTQELDFYPIGKAVGNVRNQSPQLIERI</sequence>
<dbReference type="PANTHER" id="PTHR13604:SF0">
    <property type="entry name" value="ABASIC SITE PROCESSING PROTEIN HMCES"/>
    <property type="match status" value="1"/>
</dbReference>
<gene>
    <name evidence="9" type="ORF">EA658_20370</name>
</gene>
<keyword evidence="3" id="KW-0227">DNA damage</keyword>
<keyword evidence="2 8" id="KW-0645">Protease</keyword>
<evidence type="ECO:0000313" key="10">
    <source>
        <dbReference type="Proteomes" id="UP000293089"/>
    </source>
</evidence>
<evidence type="ECO:0000256" key="5">
    <source>
        <dbReference type="ARBA" id="ARBA00023124"/>
    </source>
</evidence>
<evidence type="ECO:0000256" key="8">
    <source>
        <dbReference type="RuleBase" id="RU364100"/>
    </source>
</evidence>
<reference evidence="9 10" key="1">
    <citation type="submission" date="2019-02" db="EMBL/GenBank/DDBJ databases">
        <title>WGS of Pseudoxanthomonas species novum from clinical isolates.</title>
        <authorList>
            <person name="Bernier A.-M."/>
            <person name="Bernard K."/>
            <person name="Vachon A."/>
        </authorList>
    </citation>
    <scope>NUCLEOTIDE SEQUENCE [LARGE SCALE GENOMIC DNA]</scope>
    <source>
        <strain evidence="10">NML 170316</strain>
    </source>
</reference>
<evidence type="ECO:0000256" key="4">
    <source>
        <dbReference type="ARBA" id="ARBA00022801"/>
    </source>
</evidence>
<name>A0ABY1W8X6_9GAMM</name>
<keyword evidence="4 8" id="KW-0378">Hydrolase</keyword>
<dbReference type="InterPro" id="IPR036590">
    <property type="entry name" value="SRAP-like"/>
</dbReference>
<comment type="similarity">
    <text evidence="1 8">Belongs to the SOS response-associated peptidase family.</text>
</comment>
<accession>A0ABY1W8X6</accession>
<evidence type="ECO:0000256" key="6">
    <source>
        <dbReference type="ARBA" id="ARBA00023125"/>
    </source>
</evidence>
<keyword evidence="10" id="KW-1185">Reference proteome</keyword>
<evidence type="ECO:0000313" key="9">
    <source>
        <dbReference type="EMBL" id="TAA16242.1"/>
    </source>
</evidence>
<dbReference type="SUPFAM" id="SSF143081">
    <property type="entry name" value="BB1717-like"/>
    <property type="match status" value="1"/>
</dbReference>
<evidence type="ECO:0000256" key="1">
    <source>
        <dbReference type="ARBA" id="ARBA00008136"/>
    </source>
</evidence>
<keyword evidence="6" id="KW-0238">DNA-binding</keyword>
<evidence type="ECO:0000256" key="2">
    <source>
        <dbReference type="ARBA" id="ARBA00022670"/>
    </source>
</evidence>
<dbReference type="Proteomes" id="UP000293089">
    <property type="component" value="Unassembled WGS sequence"/>
</dbReference>